<dbReference type="InterPro" id="IPR013830">
    <property type="entry name" value="SGNH_hydro"/>
</dbReference>
<dbReference type="OrthoDB" id="8215557at2"/>
<organism evidence="4 6">
    <name type="scientific">Frigoribacterium faeni</name>
    <dbReference type="NCBI Taxonomy" id="145483"/>
    <lineage>
        <taxon>Bacteria</taxon>
        <taxon>Bacillati</taxon>
        <taxon>Actinomycetota</taxon>
        <taxon>Actinomycetes</taxon>
        <taxon>Micrococcales</taxon>
        <taxon>Microbacteriaceae</taxon>
        <taxon>Frigoribacterium</taxon>
    </lineage>
</organism>
<evidence type="ECO:0000256" key="1">
    <source>
        <dbReference type="SAM" id="MobiDB-lite"/>
    </source>
</evidence>
<evidence type="ECO:0000313" key="3">
    <source>
        <dbReference type="EMBL" id="GEK83145.1"/>
    </source>
</evidence>
<evidence type="ECO:0000313" key="4">
    <source>
        <dbReference type="EMBL" id="MBA8812283.1"/>
    </source>
</evidence>
<feature type="compositionally biased region" description="Low complexity" evidence="1">
    <location>
        <begin position="39"/>
        <end position="52"/>
    </location>
</feature>
<gene>
    <name evidence="4" type="ORF">FB463_000507</name>
    <name evidence="3" type="ORF">FFA01_14540</name>
</gene>
<dbReference type="EMBL" id="JACGWW010000001">
    <property type="protein sequence ID" value="MBA8812283.1"/>
    <property type="molecule type" value="Genomic_DNA"/>
</dbReference>
<name>A0A7W3JG93_9MICO</name>
<proteinExistence type="predicted"/>
<dbReference type="SUPFAM" id="SSF52266">
    <property type="entry name" value="SGNH hydrolase"/>
    <property type="match status" value="1"/>
</dbReference>
<reference evidence="4 6" key="2">
    <citation type="submission" date="2020-07" db="EMBL/GenBank/DDBJ databases">
        <title>Sequencing the genomes of 1000 actinobacteria strains.</title>
        <authorList>
            <person name="Klenk H.-P."/>
        </authorList>
    </citation>
    <scope>NUCLEOTIDE SEQUENCE [LARGE SCALE GENOMIC DNA]</scope>
    <source>
        <strain evidence="4 6">DSM 10309</strain>
    </source>
</reference>
<dbReference type="InterPro" id="IPR036514">
    <property type="entry name" value="SGNH_hydro_sf"/>
</dbReference>
<evidence type="ECO:0000313" key="5">
    <source>
        <dbReference type="Proteomes" id="UP000321154"/>
    </source>
</evidence>
<comment type="caution">
    <text evidence="4">The sequence shown here is derived from an EMBL/GenBank/DDBJ whole genome shotgun (WGS) entry which is preliminary data.</text>
</comment>
<dbReference type="InterPro" id="IPR051532">
    <property type="entry name" value="Ester_Hydrolysis_Enzymes"/>
</dbReference>
<evidence type="ECO:0000313" key="6">
    <source>
        <dbReference type="Proteomes" id="UP000522688"/>
    </source>
</evidence>
<dbReference type="Proteomes" id="UP000321154">
    <property type="component" value="Unassembled WGS sequence"/>
</dbReference>
<dbReference type="Pfam" id="PF13472">
    <property type="entry name" value="Lipase_GDSL_2"/>
    <property type="match status" value="1"/>
</dbReference>
<dbReference type="Proteomes" id="UP000522688">
    <property type="component" value="Unassembled WGS sequence"/>
</dbReference>
<dbReference type="RefSeq" id="WP_146854507.1">
    <property type="nucleotide sequence ID" value="NZ_BAAAHR010000002.1"/>
</dbReference>
<dbReference type="GO" id="GO:0004622">
    <property type="term" value="F:phosphatidylcholine lysophospholipase activity"/>
    <property type="evidence" value="ECO:0007669"/>
    <property type="project" value="TreeGrafter"/>
</dbReference>
<evidence type="ECO:0000259" key="2">
    <source>
        <dbReference type="Pfam" id="PF13472"/>
    </source>
</evidence>
<dbReference type="CDD" id="cd00229">
    <property type="entry name" value="SGNH_hydrolase"/>
    <property type="match status" value="1"/>
</dbReference>
<dbReference type="AlphaFoldDB" id="A0A7W3JG93"/>
<accession>A0A7W3JG93</accession>
<keyword evidence="5" id="KW-1185">Reference proteome</keyword>
<feature type="domain" description="SGNH hydrolase-type esterase" evidence="2">
    <location>
        <begin position="65"/>
        <end position="230"/>
    </location>
</feature>
<dbReference type="PANTHER" id="PTHR30383:SF5">
    <property type="entry name" value="SGNH HYDROLASE-TYPE ESTERASE DOMAIN-CONTAINING PROTEIN"/>
    <property type="match status" value="1"/>
</dbReference>
<dbReference type="Gene3D" id="3.40.50.1110">
    <property type="entry name" value="SGNH hydrolase"/>
    <property type="match status" value="1"/>
</dbReference>
<feature type="region of interest" description="Disordered" evidence="1">
    <location>
        <begin position="33"/>
        <end position="52"/>
    </location>
</feature>
<dbReference type="PANTHER" id="PTHR30383">
    <property type="entry name" value="THIOESTERASE 1/PROTEASE 1/LYSOPHOSPHOLIPASE L1"/>
    <property type="match status" value="1"/>
</dbReference>
<dbReference type="EMBL" id="BJUV01000012">
    <property type="protein sequence ID" value="GEK83145.1"/>
    <property type="molecule type" value="Genomic_DNA"/>
</dbReference>
<sequence>MSPTPSVGPRILAAVAVTAVVATAVVAGVALSGPRDPESASAAAGTSAPASSPRATASAARVAYLGDSYTVGTGATTEADGWVSQLDDVFGWQGTNLGCGGSGYVAPGGSCKKAYDKRISDVVAARPDAVIVSGGLNDVRTTDDLNELKKEVDKTFADLRIALPDAEIVAVSPLWGAGRTPSTITILGAIVETAVAKVDGTYLDIGQPLYARPDLMIDDGIHPNDAGHRVIAEAVAETLVDVGVARESADTEAAQAP</sequence>
<reference evidence="3 5" key="1">
    <citation type="submission" date="2019-07" db="EMBL/GenBank/DDBJ databases">
        <title>Whole genome shotgun sequence of Frigoribacterium faeni NBRC 103066.</title>
        <authorList>
            <person name="Hosoyama A."/>
            <person name="Uohara A."/>
            <person name="Ohji S."/>
            <person name="Ichikawa N."/>
        </authorList>
    </citation>
    <scope>NUCLEOTIDE SEQUENCE [LARGE SCALE GENOMIC DNA]</scope>
    <source>
        <strain evidence="3 5">NBRC 103066</strain>
    </source>
</reference>
<protein>
    <submittedName>
        <fullName evidence="4">Lysophospholipase L1-like esterase</fullName>
    </submittedName>
</protein>